<dbReference type="Pfam" id="PF09920">
    <property type="entry name" value="DUF2150"/>
    <property type="match status" value="1"/>
</dbReference>
<dbReference type="KEGG" id="mpi:Mpet_1026"/>
<dbReference type="STRING" id="679926.Mpet_1026"/>
<evidence type="ECO:0000313" key="1">
    <source>
        <dbReference type="EMBL" id="ADN35793.1"/>
    </source>
</evidence>
<dbReference type="GeneID" id="9743490"/>
<evidence type="ECO:0008006" key="3">
    <source>
        <dbReference type="Google" id="ProtNLM"/>
    </source>
</evidence>
<sequence>MAKKKKDDKPEPQSVLYYFYTQERLDNWMKTLMELDFEGDPESDEMPEGLASLDNFTKDLNVSVLKIVKIFQNNGFDSKTALDKMNEVEEIIMGEVPENELTDILQGVQMRFLVLFLSCRKYINGEIPSAEIKDLVKSGRDVGDEDPEKALEIAADIGALVLDGGSCCGKYLRGDVDEPIMFDDWLIEVDDMGEAMKTLSKFDEEFGVGI</sequence>
<reference evidence="1 2" key="1">
    <citation type="journal article" date="2010" name="Stand. Genomic Sci.">
        <title>Complete genome sequence of Methanoplanus petrolearius type strain (SEBR 4847).</title>
        <authorList>
            <person name="Brambilla E."/>
            <person name="Djao O.D."/>
            <person name="Daligault H."/>
            <person name="Lapidus A."/>
            <person name="Lucas S."/>
            <person name="Hammon N."/>
            <person name="Nolan M."/>
            <person name="Tice H."/>
            <person name="Cheng J.F."/>
            <person name="Han C."/>
            <person name="Tapia R."/>
            <person name="Goodwin L."/>
            <person name="Pitluck S."/>
            <person name="Liolios K."/>
            <person name="Ivanova N."/>
            <person name="Mavromatis K."/>
            <person name="Mikhailova N."/>
            <person name="Pati A."/>
            <person name="Chen A."/>
            <person name="Palaniappan K."/>
            <person name="Land M."/>
            <person name="Hauser L."/>
            <person name="Chang Y.J."/>
            <person name="Jeffries C.D."/>
            <person name="Rohde M."/>
            <person name="Spring S."/>
            <person name="Sikorski J."/>
            <person name="Goker M."/>
            <person name="Woyke T."/>
            <person name="Bristow J."/>
            <person name="Eisen J.A."/>
            <person name="Markowitz V."/>
            <person name="Hugenholtz P."/>
            <person name="Kyrpides N.C."/>
            <person name="Klenk H.P."/>
        </authorList>
    </citation>
    <scope>NUCLEOTIDE SEQUENCE [LARGE SCALE GENOMIC DNA]</scope>
    <source>
        <strain evidence="2">DSM 11571 / OCM 486 / SEBR 4847</strain>
    </source>
</reference>
<dbReference type="Proteomes" id="UP000006565">
    <property type="component" value="Chromosome"/>
</dbReference>
<keyword evidence="2" id="KW-1185">Reference proteome</keyword>
<accession>E1RK70</accession>
<dbReference type="AlphaFoldDB" id="E1RK70"/>
<organism evidence="1 2">
    <name type="scientific">Methanolacinia petrolearia (strain DSM 11571 / OCM 486 / SEBR 4847)</name>
    <name type="common">Methanoplanus petrolearius</name>
    <dbReference type="NCBI Taxonomy" id="679926"/>
    <lineage>
        <taxon>Archaea</taxon>
        <taxon>Methanobacteriati</taxon>
        <taxon>Methanobacteriota</taxon>
        <taxon>Stenosarchaea group</taxon>
        <taxon>Methanomicrobia</taxon>
        <taxon>Methanomicrobiales</taxon>
        <taxon>Methanomicrobiaceae</taxon>
        <taxon>Methanolacinia</taxon>
    </lineage>
</organism>
<dbReference type="RefSeq" id="WP_013328971.1">
    <property type="nucleotide sequence ID" value="NC_014507.1"/>
</dbReference>
<dbReference type="EMBL" id="CP002117">
    <property type="protein sequence ID" value="ADN35793.1"/>
    <property type="molecule type" value="Genomic_DNA"/>
</dbReference>
<protein>
    <recommendedName>
        <fullName evidence="3">DUF2150 domain-containing protein</fullName>
    </recommendedName>
</protein>
<gene>
    <name evidence="1" type="ordered locus">Mpet_1026</name>
</gene>
<dbReference type="HOGENOM" id="CLU_114819_0_0_2"/>
<dbReference type="OrthoDB" id="145435at2157"/>
<proteinExistence type="predicted"/>
<dbReference type="InterPro" id="IPR014518">
    <property type="entry name" value="UCP022079"/>
</dbReference>
<evidence type="ECO:0000313" key="2">
    <source>
        <dbReference type="Proteomes" id="UP000006565"/>
    </source>
</evidence>
<dbReference type="eggNOG" id="arCOG04411">
    <property type="taxonomic scope" value="Archaea"/>
</dbReference>
<name>E1RK70_METP4</name>